<name>A0A9J6E3J8_RHIMP</name>
<organism evidence="2 3">
    <name type="scientific">Rhipicephalus microplus</name>
    <name type="common">Cattle tick</name>
    <name type="synonym">Boophilus microplus</name>
    <dbReference type="NCBI Taxonomy" id="6941"/>
    <lineage>
        <taxon>Eukaryota</taxon>
        <taxon>Metazoa</taxon>
        <taxon>Ecdysozoa</taxon>
        <taxon>Arthropoda</taxon>
        <taxon>Chelicerata</taxon>
        <taxon>Arachnida</taxon>
        <taxon>Acari</taxon>
        <taxon>Parasitiformes</taxon>
        <taxon>Ixodida</taxon>
        <taxon>Ixodoidea</taxon>
        <taxon>Ixodidae</taxon>
        <taxon>Rhipicephalinae</taxon>
        <taxon>Rhipicephalus</taxon>
        <taxon>Boophilus</taxon>
    </lineage>
</organism>
<evidence type="ECO:0000313" key="2">
    <source>
        <dbReference type="EMBL" id="KAH8029091.1"/>
    </source>
</evidence>
<evidence type="ECO:0000313" key="3">
    <source>
        <dbReference type="Proteomes" id="UP000821866"/>
    </source>
</evidence>
<feature type="region of interest" description="Disordered" evidence="1">
    <location>
        <begin position="188"/>
        <end position="208"/>
    </location>
</feature>
<keyword evidence="3" id="KW-1185">Reference proteome</keyword>
<dbReference type="EMBL" id="JABSTU010000006">
    <property type="protein sequence ID" value="KAH8029091.1"/>
    <property type="molecule type" value="Genomic_DNA"/>
</dbReference>
<gene>
    <name evidence="2" type="ORF">HPB51_022655</name>
</gene>
<proteinExistence type="predicted"/>
<reference evidence="2" key="2">
    <citation type="submission" date="2021-09" db="EMBL/GenBank/DDBJ databases">
        <authorList>
            <person name="Jia N."/>
            <person name="Wang J."/>
            <person name="Shi W."/>
            <person name="Du L."/>
            <person name="Sun Y."/>
            <person name="Zhan W."/>
            <person name="Jiang J."/>
            <person name="Wang Q."/>
            <person name="Zhang B."/>
            <person name="Ji P."/>
            <person name="Sakyi L.B."/>
            <person name="Cui X."/>
            <person name="Yuan T."/>
            <person name="Jiang B."/>
            <person name="Yang W."/>
            <person name="Lam T.T.-Y."/>
            <person name="Chang Q."/>
            <person name="Ding S."/>
            <person name="Wang X."/>
            <person name="Zhu J."/>
            <person name="Ruan X."/>
            <person name="Zhao L."/>
            <person name="Wei J."/>
            <person name="Que T."/>
            <person name="Du C."/>
            <person name="Cheng J."/>
            <person name="Dai P."/>
            <person name="Han X."/>
            <person name="Huang E."/>
            <person name="Gao Y."/>
            <person name="Liu J."/>
            <person name="Shao H."/>
            <person name="Ye R."/>
            <person name="Li L."/>
            <person name="Wei W."/>
            <person name="Wang X."/>
            <person name="Wang C."/>
            <person name="Huo Q."/>
            <person name="Li W."/>
            <person name="Guo W."/>
            <person name="Chen H."/>
            <person name="Chen S."/>
            <person name="Zhou L."/>
            <person name="Zhou L."/>
            <person name="Ni X."/>
            <person name="Tian J."/>
            <person name="Zhou Y."/>
            <person name="Sheng Y."/>
            <person name="Liu T."/>
            <person name="Pan Y."/>
            <person name="Xia L."/>
            <person name="Li J."/>
            <person name="Zhao F."/>
            <person name="Cao W."/>
        </authorList>
    </citation>
    <scope>NUCLEOTIDE SEQUENCE</scope>
    <source>
        <strain evidence="2">Rmic-2018</strain>
        <tissue evidence="2">Larvae</tissue>
    </source>
</reference>
<evidence type="ECO:0008006" key="4">
    <source>
        <dbReference type="Google" id="ProtNLM"/>
    </source>
</evidence>
<dbReference type="AlphaFoldDB" id="A0A9J6E3J8"/>
<sequence length="208" mass="23328">MDIQTRIATSHTTVRMSAAGNLERLQLEIFRVARVKPLGVRGSATSIDYALASDGLVKVFQRLHIDEEGTHSIGSDHNRLRLDFSKAYHRGSNTGQRGTPTRYLPGVPLQTVAEQFEASPQREEAKTYEEYVSELCRIMEMHKVWGGIRPARHHRKPWWDKEVAAALPRGMPGEKRIAPIAGQSKRRTLHKLTSRGSATFSSSATCRP</sequence>
<reference evidence="2" key="1">
    <citation type="journal article" date="2020" name="Cell">
        <title>Large-Scale Comparative Analyses of Tick Genomes Elucidate Their Genetic Diversity and Vector Capacities.</title>
        <authorList>
            <consortium name="Tick Genome and Microbiome Consortium (TIGMIC)"/>
            <person name="Jia N."/>
            <person name="Wang J."/>
            <person name="Shi W."/>
            <person name="Du L."/>
            <person name="Sun Y."/>
            <person name="Zhan W."/>
            <person name="Jiang J.F."/>
            <person name="Wang Q."/>
            <person name="Zhang B."/>
            <person name="Ji P."/>
            <person name="Bell-Sakyi L."/>
            <person name="Cui X.M."/>
            <person name="Yuan T.T."/>
            <person name="Jiang B.G."/>
            <person name="Yang W.F."/>
            <person name="Lam T.T."/>
            <person name="Chang Q.C."/>
            <person name="Ding S.J."/>
            <person name="Wang X.J."/>
            <person name="Zhu J.G."/>
            <person name="Ruan X.D."/>
            <person name="Zhao L."/>
            <person name="Wei J.T."/>
            <person name="Ye R.Z."/>
            <person name="Que T.C."/>
            <person name="Du C.H."/>
            <person name="Zhou Y.H."/>
            <person name="Cheng J.X."/>
            <person name="Dai P.F."/>
            <person name="Guo W.B."/>
            <person name="Han X.H."/>
            <person name="Huang E.J."/>
            <person name="Li L.F."/>
            <person name="Wei W."/>
            <person name="Gao Y.C."/>
            <person name="Liu J.Z."/>
            <person name="Shao H.Z."/>
            <person name="Wang X."/>
            <person name="Wang C.C."/>
            <person name="Yang T.C."/>
            <person name="Huo Q.B."/>
            <person name="Li W."/>
            <person name="Chen H.Y."/>
            <person name="Chen S.E."/>
            <person name="Zhou L.G."/>
            <person name="Ni X.B."/>
            <person name="Tian J.H."/>
            <person name="Sheng Y."/>
            <person name="Liu T."/>
            <person name="Pan Y.S."/>
            <person name="Xia L.Y."/>
            <person name="Li J."/>
            <person name="Zhao F."/>
            <person name="Cao W.C."/>
        </authorList>
    </citation>
    <scope>NUCLEOTIDE SEQUENCE</scope>
    <source>
        <strain evidence="2">Rmic-2018</strain>
    </source>
</reference>
<dbReference type="Proteomes" id="UP000821866">
    <property type="component" value="Chromosome 4"/>
</dbReference>
<protein>
    <recommendedName>
        <fullName evidence="4">Tick transposon</fullName>
    </recommendedName>
</protein>
<comment type="caution">
    <text evidence="2">The sequence shown here is derived from an EMBL/GenBank/DDBJ whole genome shotgun (WGS) entry which is preliminary data.</text>
</comment>
<feature type="compositionally biased region" description="Polar residues" evidence="1">
    <location>
        <begin position="194"/>
        <end position="208"/>
    </location>
</feature>
<evidence type="ECO:0000256" key="1">
    <source>
        <dbReference type="SAM" id="MobiDB-lite"/>
    </source>
</evidence>
<accession>A0A9J6E3J8</accession>